<feature type="compositionally biased region" description="Basic and acidic residues" evidence="1">
    <location>
        <begin position="883"/>
        <end position="905"/>
    </location>
</feature>
<name>A0A8E2EMU7_9PEZI</name>
<dbReference type="GO" id="GO:0030686">
    <property type="term" value="C:90S preribosome"/>
    <property type="evidence" value="ECO:0007669"/>
    <property type="project" value="InterPro"/>
</dbReference>
<feature type="compositionally biased region" description="Polar residues" evidence="1">
    <location>
        <begin position="871"/>
        <end position="881"/>
    </location>
</feature>
<feature type="compositionally biased region" description="Basic and acidic residues" evidence="1">
    <location>
        <begin position="852"/>
        <end position="868"/>
    </location>
</feature>
<dbReference type="Pfam" id="PF00400">
    <property type="entry name" value="WD40"/>
    <property type="match status" value="1"/>
</dbReference>
<dbReference type="SMART" id="SM00320">
    <property type="entry name" value="WD40"/>
    <property type="match status" value="8"/>
</dbReference>
<protein>
    <submittedName>
        <fullName evidence="2">WD40 repeat-like protein</fullName>
    </submittedName>
</protein>
<organism evidence="2 3">
    <name type="scientific">Glonium stellatum</name>
    <dbReference type="NCBI Taxonomy" id="574774"/>
    <lineage>
        <taxon>Eukaryota</taxon>
        <taxon>Fungi</taxon>
        <taxon>Dikarya</taxon>
        <taxon>Ascomycota</taxon>
        <taxon>Pezizomycotina</taxon>
        <taxon>Dothideomycetes</taxon>
        <taxon>Pleosporomycetidae</taxon>
        <taxon>Gloniales</taxon>
        <taxon>Gloniaceae</taxon>
        <taxon>Glonium</taxon>
    </lineage>
</organism>
<dbReference type="PANTHER" id="PTHR44163:SF1">
    <property type="entry name" value="U3 SMALL NUCLEOLAR RNA-ASSOCIATED PROTEIN 4 HOMOLOG"/>
    <property type="match status" value="1"/>
</dbReference>
<dbReference type="InterPro" id="IPR046351">
    <property type="entry name" value="UTP4"/>
</dbReference>
<proteinExistence type="predicted"/>
<dbReference type="GO" id="GO:0003723">
    <property type="term" value="F:RNA binding"/>
    <property type="evidence" value="ECO:0007669"/>
    <property type="project" value="TreeGrafter"/>
</dbReference>
<dbReference type="GO" id="GO:0032040">
    <property type="term" value="C:small-subunit processome"/>
    <property type="evidence" value="ECO:0007669"/>
    <property type="project" value="TreeGrafter"/>
</dbReference>
<feature type="region of interest" description="Disordered" evidence="1">
    <location>
        <begin position="757"/>
        <end position="905"/>
    </location>
</feature>
<feature type="compositionally biased region" description="Basic and acidic residues" evidence="1">
    <location>
        <begin position="816"/>
        <end position="827"/>
    </location>
</feature>
<feature type="compositionally biased region" description="Polar residues" evidence="1">
    <location>
        <begin position="642"/>
        <end position="665"/>
    </location>
</feature>
<reference evidence="2 3" key="1">
    <citation type="journal article" date="2016" name="Nat. Commun.">
        <title>Ectomycorrhizal ecology is imprinted in the genome of the dominant symbiotic fungus Cenococcum geophilum.</title>
        <authorList>
            <consortium name="DOE Joint Genome Institute"/>
            <person name="Peter M."/>
            <person name="Kohler A."/>
            <person name="Ohm R.A."/>
            <person name="Kuo A."/>
            <person name="Krutzmann J."/>
            <person name="Morin E."/>
            <person name="Arend M."/>
            <person name="Barry K.W."/>
            <person name="Binder M."/>
            <person name="Choi C."/>
            <person name="Clum A."/>
            <person name="Copeland A."/>
            <person name="Grisel N."/>
            <person name="Haridas S."/>
            <person name="Kipfer T."/>
            <person name="LaButti K."/>
            <person name="Lindquist E."/>
            <person name="Lipzen A."/>
            <person name="Maire R."/>
            <person name="Meier B."/>
            <person name="Mihaltcheva S."/>
            <person name="Molinier V."/>
            <person name="Murat C."/>
            <person name="Poggeler S."/>
            <person name="Quandt C.A."/>
            <person name="Sperisen C."/>
            <person name="Tritt A."/>
            <person name="Tisserant E."/>
            <person name="Crous P.W."/>
            <person name="Henrissat B."/>
            <person name="Nehls U."/>
            <person name="Egli S."/>
            <person name="Spatafora J.W."/>
            <person name="Grigoriev I.V."/>
            <person name="Martin F.M."/>
        </authorList>
    </citation>
    <scope>NUCLEOTIDE SEQUENCE [LARGE SCALE GENOMIC DNA]</scope>
    <source>
        <strain evidence="2 3">CBS 207.34</strain>
    </source>
</reference>
<evidence type="ECO:0000313" key="2">
    <source>
        <dbReference type="EMBL" id="OCL01380.1"/>
    </source>
</evidence>
<gene>
    <name evidence="2" type="ORF">AOQ84DRAFT_370185</name>
</gene>
<feature type="region of interest" description="Disordered" evidence="1">
    <location>
        <begin position="642"/>
        <end position="669"/>
    </location>
</feature>
<dbReference type="InterPro" id="IPR001680">
    <property type="entry name" value="WD40_rpt"/>
</dbReference>
<evidence type="ECO:0000313" key="3">
    <source>
        <dbReference type="Proteomes" id="UP000250140"/>
    </source>
</evidence>
<dbReference type="GO" id="GO:0000462">
    <property type="term" value="P:maturation of SSU-rRNA from tricistronic rRNA transcript (SSU-rRNA, 5.8S rRNA, LSU-rRNA)"/>
    <property type="evidence" value="ECO:0007669"/>
    <property type="project" value="InterPro"/>
</dbReference>
<dbReference type="Proteomes" id="UP000250140">
    <property type="component" value="Unassembled WGS sequence"/>
</dbReference>
<dbReference type="PANTHER" id="PTHR44163">
    <property type="entry name" value="U3 SMALL NUCLEOLAR RNA-ASSOCIATED PROTEIN 4 HOMOLOG"/>
    <property type="match status" value="1"/>
</dbReference>
<accession>A0A8E2EMU7</accession>
<dbReference type="InterPro" id="IPR015943">
    <property type="entry name" value="WD40/YVTN_repeat-like_dom_sf"/>
</dbReference>
<dbReference type="Gene3D" id="2.130.10.10">
    <property type="entry name" value="YVTN repeat-like/Quinoprotein amine dehydrogenase"/>
    <property type="match status" value="3"/>
</dbReference>
<dbReference type="OrthoDB" id="8883818at2759"/>
<sequence>MDIHRSRFVPYPPSAINALAFSHSTNEPSTGDDPSYLRLAIGRANGNIEIWNPLKGLWVHERTFSGGKDRSVEGLAWIQEPGEESAQSHFTAGHLRLFSIGYSSSVTEWDLVTGLPLRYSSGNHSEVWCLAAQPQWQPLSKKKKSKRALILREGEFRGQNLVVGCADGTLAILSTADGGLRFQNYLSRSTTKKARVLSVTYQDRDIVVAGFADSTIRVFDSRSGEALRNISLGAGPVGGPKEILVWKVKCLPNGDIVSGDSTGEVRFYDGKNYSQLQRISGHEADILDLVVTRDGKYVYSGGMDQRTTLYKLMDLSGGKRKWGKVMHKRYHDHDVKAMATYEGRAMSIVVSGGIDTHPILVPIREFGKQLNRTLSALPQVPPLTSAPTSRLLVSWWDSEVRIWRVQRQSTAEKPKIVARLALRGEENITSASISKDGTILAVSTAAGVKLFHLTKPKNKAENGLRVRKVECSQTPGARLVQLSADGKWLAIITHTDKVILARLNRSENNAKSLEVISQLITLRRLPRKLRKQDPLSGLSGNYYRTITHAQFSEDGRVLVVGDLAGYLDTWVLEGHEDSTAPVVDVGGVASSSSSSESEDSGVEEGLVRRPITIMGQHWVRNPSGHLLPKLDSMPLILSFRPTQPAKSRPQPNGNPAVHSTRQNPHARSHDLPEGEYRLLAVTAQHQIYEFDVLHGHLSEWSRRNPTANFPSSFHLVKDRVMGCIWDTHQGHQRFWLYGSTWLFMFDVSQDFPLSGAINGENMANGKLVDGQTPSKKRKRQPDDDSPRKKNSGAGDAIPQTQLLGPSRSMRKFTSGKSDESTWIHLDARSSAPESDGEPESTDLGLSSLRRGLRQEKDSDSGNGEEKLSKPASGTVNAQADKTGSPKKDRQLERKSEQDVAVKKHGRSENWWHTFKYRPILGIVPIGDRSKPLEVVLVERPPWDLDLPPRFVGSHEREE</sequence>
<dbReference type="AlphaFoldDB" id="A0A8E2EMU7"/>
<evidence type="ECO:0000256" key="1">
    <source>
        <dbReference type="SAM" id="MobiDB-lite"/>
    </source>
</evidence>
<dbReference type="EMBL" id="KV751142">
    <property type="protein sequence ID" value="OCL01380.1"/>
    <property type="molecule type" value="Genomic_DNA"/>
</dbReference>
<dbReference type="InterPro" id="IPR011047">
    <property type="entry name" value="Quinoprotein_ADH-like_sf"/>
</dbReference>
<keyword evidence="3" id="KW-1185">Reference proteome</keyword>
<dbReference type="SUPFAM" id="SSF50998">
    <property type="entry name" value="Quinoprotein alcohol dehydrogenase-like"/>
    <property type="match status" value="1"/>
</dbReference>
<dbReference type="GO" id="GO:0034455">
    <property type="term" value="C:t-UTP complex"/>
    <property type="evidence" value="ECO:0007669"/>
    <property type="project" value="TreeGrafter"/>
</dbReference>